<proteinExistence type="inferred from homology"/>
<evidence type="ECO:0000256" key="7">
    <source>
        <dbReference type="ARBA" id="ARBA00023242"/>
    </source>
</evidence>
<dbReference type="EMBL" id="FWEW01000275">
    <property type="protein sequence ID" value="SLM34425.1"/>
    <property type="molecule type" value="Genomic_DNA"/>
</dbReference>
<dbReference type="PROSITE" id="PS50250">
    <property type="entry name" value="PCI"/>
    <property type="match status" value="1"/>
</dbReference>
<sequence>MAGSNEPDSFVQARQQGRLVVKDAPKFDLDVYIANYKGKTRFDRLYLIGSTSSFLHLEALKGAIAEAKRGKDISRYEIAVATLRDIAPTDPDATPDLGWIERMNKQVKAETDRLELELKGYKNNLIKESIRMGYDDLGQHYHSIGDLPASTKSYARMRDYCTTTSHIAIMCFRIIHVSIDQANWLAVQSNVQKIRNLNQKSADIEKQQAKLHAATGLACLALGHYRDAAVSFLATDPRMITAKLDDPSDDDVYNEIITPNDIAVYGGLCALASMNRNDLQKLVLENSNFRNYLELEPHIRRAISFFVSSKYSSCLSILESYKTDYLLDLHLQPHIPDLYFQVRSKSIIQYFIPFSSVTLKAIASAFATSEESIEGELVDMINRGTLEARIDLQERVLLAKQTDARGKVLDEALEMAKDYERTAHLRIMRMEILNAGLDVKAPKGQGLGSGIGQGYGNMGDVFMGPSGPQGRSGLRSGMRF</sequence>
<dbReference type="InterPro" id="IPR036390">
    <property type="entry name" value="WH_DNA-bd_sf"/>
</dbReference>
<keyword evidence="7" id="KW-0539">Nucleus</keyword>
<evidence type="ECO:0000256" key="4">
    <source>
        <dbReference type="ARBA" id="ARBA00011098"/>
    </source>
</evidence>
<dbReference type="GO" id="GO:0008180">
    <property type="term" value="C:COP9 signalosome"/>
    <property type="evidence" value="ECO:0007669"/>
    <property type="project" value="UniProtKB-KW"/>
</dbReference>
<dbReference type="Proteomes" id="UP000192927">
    <property type="component" value="Unassembled WGS sequence"/>
</dbReference>
<evidence type="ECO:0000256" key="8">
    <source>
        <dbReference type="ARBA" id="ARBA00067814"/>
    </source>
</evidence>
<evidence type="ECO:0000259" key="9">
    <source>
        <dbReference type="PROSITE" id="PS50250"/>
    </source>
</evidence>
<dbReference type="InterPro" id="IPR045135">
    <property type="entry name" value="Rpn7_N"/>
</dbReference>
<evidence type="ECO:0000313" key="10">
    <source>
        <dbReference type="EMBL" id="SLM34425.1"/>
    </source>
</evidence>
<keyword evidence="6" id="KW-0736">Signalosome</keyword>
<protein>
    <recommendedName>
        <fullName evidence="8">COP9 signalosome complex subunit 1</fullName>
    </recommendedName>
</protein>
<evidence type="ECO:0000256" key="3">
    <source>
        <dbReference type="ARBA" id="ARBA00008793"/>
    </source>
</evidence>
<organism evidence="10 11">
    <name type="scientific">Lasallia pustulata</name>
    <dbReference type="NCBI Taxonomy" id="136370"/>
    <lineage>
        <taxon>Eukaryota</taxon>
        <taxon>Fungi</taxon>
        <taxon>Dikarya</taxon>
        <taxon>Ascomycota</taxon>
        <taxon>Pezizomycotina</taxon>
        <taxon>Lecanoromycetes</taxon>
        <taxon>OSLEUM clade</taxon>
        <taxon>Umbilicariomycetidae</taxon>
        <taxon>Umbilicariales</taxon>
        <taxon>Umbilicariaceae</taxon>
        <taxon>Lasallia</taxon>
    </lineage>
</organism>
<keyword evidence="11" id="KW-1185">Reference proteome</keyword>
<dbReference type="SUPFAM" id="SSF46785">
    <property type="entry name" value="Winged helix' DNA-binding domain"/>
    <property type="match status" value="1"/>
</dbReference>
<evidence type="ECO:0000256" key="2">
    <source>
        <dbReference type="ARBA" id="ARBA00004496"/>
    </source>
</evidence>
<dbReference type="GO" id="GO:0005737">
    <property type="term" value="C:cytoplasm"/>
    <property type="evidence" value="ECO:0007669"/>
    <property type="project" value="UniProtKB-SubCell"/>
</dbReference>
<comment type="similarity">
    <text evidence="3">Belongs to the CSN1 family.</text>
</comment>
<dbReference type="PANTHER" id="PTHR14145">
    <property type="entry name" value="26S PROTESOME SUBUNIT 6"/>
    <property type="match status" value="1"/>
</dbReference>
<comment type="subcellular location">
    <subcellularLocation>
        <location evidence="2">Cytoplasm</location>
    </subcellularLocation>
    <subcellularLocation>
        <location evidence="1">Nucleus</location>
    </subcellularLocation>
</comment>
<evidence type="ECO:0000313" key="11">
    <source>
        <dbReference type="Proteomes" id="UP000192927"/>
    </source>
</evidence>
<keyword evidence="5" id="KW-0963">Cytoplasm</keyword>
<dbReference type="AlphaFoldDB" id="A0A1W5CUM2"/>
<dbReference type="SMART" id="SM00088">
    <property type="entry name" value="PINT"/>
    <property type="match status" value="1"/>
</dbReference>
<feature type="domain" description="PCI" evidence="9">
    <location>
        <begin position="230"/>
        <end position="404"/>
    </location>
</feature>
<evidence type="ECO:0000256" key="1">
    <source>
        <dbReference type="ARBA" id="ARBA00004123"/>
    </source>
</evidence>
<evidence type="ECO:0000256" key="5">
    <source>
        <dbReference type="ARBA" id="ARBA00022490"/>
    </source>
</evidence>
<dbReference type="Gene3D" id="1.25.40.570">
    <property type="match status" value="1"/>
</dbReference>
<dbReference type="Pfam" id="PF10602">
    <property type="entry name" value="RPN7"/>
    <property type="match status" value="1"/>
</dbReference>
<comment type="subunit">
    <text evidence="4">Component of the COP9 signalosome (CSN) complex.</text>
</comment>
<dbReference type="InterPro" id="IPR000717">
    <property type="entry name" value="PCI_dom"/>
</dbReference>
<dbReference type="Pfam" id="PF01399">
    <property type="entry name" value="PCI"/>
    <property type="match status" value="1"/>
</dbReference>
<accession>A0A1W5CUM2</accession>
<name>A0A1W5CUM2_9LECA</name>
<dbReference type="PANTHER" id="PTHR14145:SF2">
    <property type="entry name" value="COP9 SIGNALOSOME COMPLEX SUBUNIT 1"/>
    <property type="match status" value="1"/>
</dbReference>
<dbReference type="InterPro" id="IPR019585">
    <property type="entry name" value="Rpn7/CSN1"/>
</dbReference>
<evidence type="ECO:0000256" key="6">
    <source>
        <dbReference type="ARBA" id="ARBA00022790"/>
    </source>
</evidence>
<reference evidence="11" key="1">
    <citation type="submission" date="2017-03" db="EMBL/GenBank/DDBJ databases">
        <authorList>
            <person name="Sharma R."/>
            <person name="Thines M."/>
        </authorList>
    </citation>
    <scope>NUCLEOTIDE SEQUENCE [LARGE SCALE GENOMIC DNA]</scope>
</reference>
<dbReference type="FunFam" id="1.25.40.570:FF:000022">
    <property type="entry name" value="COP9 signalosome complex subunit 1"/>
    <property type="match status" value="1"/>
</dbReference>